<evidence type="ECO:0000313" key="16">
    <source>
        <dbReference type="Proteomes" id="UP000285624"/>
    </source>
</evidence>
<dbReference type="PROSITE" id="PS50071">
    <property type="entry name" value="HOMEOBOX_2"/>
    <property type="match status" value="1"/>
</dbReference>
<evidence type="ECO:0000256" key="3">
    <source>
        <dbReference type="ARBA" id="ARBA00022448"/>
    </source>
</evidence>
<dbReference type="GO" id="GO:0006355">
    <property type="term" value="P:regulation of DNA-templated transcription"/>
    <property type="evidence" value="ECO:0007669"/>
    <property type="project" value="InterPro"/>
</dbReference>
<feature type="transmembrane region" description="Helical" evidence="11">
    <location>
        <begin position="323"/>
        <end position="340"/>
    </location>
</feature>
<dbReference type="Proteomes" id="UP000285883">
    <property type="component" value="Unassembled WGS sequence"/>
</dbReference>
<dbReference type="SUPFAM" id="SSF103481">
    <property type="entry name" value="Multidrug resistance efflux transporter EmrE"/>
    <property type="match status" value="2"/>
</dbReference>
<dbReference type="InterPro" id="IPR052221">
    <property type="entry name" value="SLC35F_Transporter"/>
</dbReference>
<dbReference type="Proteomes" id="UP000785171">
    <property type="component" value="Unassembled WGS sequence"/>
</dbReference>
<feature type="transmembrane region" description="Helical" evidence="11">
    <location>
        <begin position="165"/>
        <end position="182"/>
    </location>
</feature>
<evidence type="ECO:0000313" key="14">
    <source>
        <dbReference type="EMBL" id="RLN10561.1"/>
    </source>
</evidence>
<feature type="transmembrane region" description="Helical" evidence="11">
    <location>
        <begin position="139"/>
        <end position="158"/>
    </location>
</feature>
<keyword evidence="6 10" id="KW-0238">DNA-binding</keyword>
<feature type="transmembrane region" description="Helical" evidence="11">
    <location>
        <begin position="266"/>
        <end position="284"/>
    </location>
</feature>
<feature type="transmembrane region" description="Helical" evidence="11">
    <location>
        <begin position="113"/>
        <end position="133"/>
    </location>
</feature>
<dbReference type="Proteomes" id="UP000285624">
    <property type="component" value="Unassembled WGS sequence"/>
</dbReference>
<feature type="domain" description="Homeobox" evidence="12">
    <location>
        <begin position="1"/>
        <end position="52"/>
    </location>
</feature>
<feature type="transmembrane region" description="Helical" evidence="11">
    <location>
        <begin position="233"/>
        <end position="254"/>
    </location>
</feature>
<evidence type="ECO:0000313" key="17">
    <source>
        <dbReference type="Proteomes" id="UP000285883"/>
    </source>
</evidence>
<evidence type="ECO:0000256" key="5">
    <source>
        <dbReference type="ARBA" id="ARBA00022989"/>
    </source>
</evidence>
<gene>
    <name evidence="14" type="ORF">BBI17_005731</name>
    <name evidence="15" type="ORF">BBO99_00005699</name>
    <name evidence="13" type="ORF">JM16_005453</name>
</gene>
<evidence type="ECO:0000256" key="10">
    <source>
        <dbReference type="PROSITE-ProRule" id="PRU00108"/>
    </source>
</evidence>
<evidence type="ECO:0000256" key="6">
    <source>
        <dbReference type="ARBA" id="ARBA00023125"/>
    </source>
</evidence>
<keyword evidence="7 11" id="KW-0472">Membrane</keyword>
<dbReference type="AlphaFoldDB" id="A0A3R7GJZ4"/>
<evidence type="ECO:0000313" key="13">
    <source>
        <dbReference type="EMBL" id="KAG2520611.1"/>
    </source>
</evidence>
<evidence type="ECO:0000256" key="1">
    <source>
        <dbReference type="ARBA" id="ARBA00004141"/>
    </source>
</evidence>
<proteinExistence type="inferred from homology"/>
<sequence length="374" mass="42388">MAKTLMREWFEENLHHPYPTEEEKEWLASQGGITLEQVNNWFINTRGRKWKPMLNRLMAEKQAGDCKLYDKMIQMPVTQSAGNYLLLCMYLVDPIMRFRRQRGYKLEIPWWQYLLLAFADVEGNFLVVCAYKYTSISSVMLLDCFTIPMVMLLSATFLRAKYTRSHFVAVLFCLGGISLLVISDVIRDRETMLSGSWDVSALYGDFLCLLGSATYACSNVGQEYLVKKENRRMEFLGVVGFFGFLISSVQAVYFEGDIVLAVEWTWPSAMCLLGYIITLFVMYTSTSIFLTTGDAAVFNLSLLTSDFFAVVAAKYLFDEELSNLYFVGFSLIIAGVYVYNRSAPPTTAASCTEAFDVQDGSIDHLLPANTTSKA</sequence>
<dbReference type="InterPro" id="IPR001356">
    <property type="entry name" value="HD"/>
</dbReference>
<reference evidence="13" key="1">
    <citation type="journal article" date="2015" name="Genom Data">
        <title>Genome sequences of six Phytophthora species associated with forests in New Zealand.</title>
        <authorList>
            <person name="Studholme D.J."/>
            <person name="McDougal R.L."/>
            <person name="Sambles C."/>
            <person name="Hansen E."/>
            <person name="Hardy G."/>
            <person name="Grant M."/>
            <person name="Ganley R.J."/>
            <person name="Williams N.M."/>
        </authorList>
    </citation>
    <scope>NUCLEOTIDE SEQUENCE</scope>
    <source>
        <strain evidence="13">NZFS 2646</strain>
    </source>
</reference>
<evidence type="ECO:0000256" key="7">
    <source>
        <dbReference type="ARBA" id="ARBA00023136"/>
    </source>
</evidence>
<organism evidence="14 17">
    <name type="scientific">Phytophthora kernoviae</name>
    <dbReference type="NCBI Taxonomy" id="325452"/>
    <lineage>
        <taxon>Eukaryota</taxon>
        <taxon>Sar</taxon>
        <taxon>Stramenopiles</taxon>
        <taxon>Oomycota</taxon>
        <taxon>Peronosporomycetes</taxon>
        <taxon>Peronosporales</taxon>
        <taxon>Peronosporaceae</taxon>
        <taxon>Phytophthora</taxon>
    </lineage>
</organism>
<keyword evidence="16" id="KW-1185">Reference proteome</keyword>
<dbReference type="SMART" id="SM00389">
    <property type="entry name" value="HOX"/>
    <property type="match status" value="1"/>
</dbReference>
<dbReference type="GO" id="GO:0016020">
    <property type="term" value="C:membrane"/>
    <property type="evidence" value="ECO:0007669"/>
    <property type="project" value="UniProtKB-SubCell"/>
</dbReference>
<dbReference type="InterPro" id="IPR008422">
    <property type="entry name" value="KN_HD"/>
</dbReference>
<dbReference type="Gene3D" id="1.10.10.60">
    <property type="entry name" value="Homeodomain-like"/>
    <property type="match status" value="1"/>
</dbReference>
<dbReference type="PANTHER" id="PTHR14233:SF4">
    <property type="entry name" value="SOLUTE CARRIER FAMILY 35 MEMBER F2"/>
    <property type="match status" value="1"/>
</dbReference>
<dbReference type="GO" id="GO:0003677">
    <property type="term" value="F:DNA binding"/>
    <property type="evidence" value="ECO:0007669"/>
    <property type="project" value="UniProtKB-UniRule"/>
</dbReference>
<reference evidence="16 17" key="2">
    <citation type="submission" date="2018-07" db="EMBL/GenBank/DDBJ databases">
        <title>Genome sequencing of oomycete isolates from Chile give support for New Zealand origin for Phytophthora kernoviae and make available the first Nothophytophthora sp. genome.</title>
        <authorList>
            <person name="Studholme D.J."/>
            <person name="Sanfuentes E."/>
            <person name="Panda P."/>
            <person name="Hill R."/>
            <person name="Sambles C."/>
            <person name="Grant M."/>
            <person name="Williams N.M."/>
            <person name="Mcdougal R.L."/>
        </authorList>
    </citation>
    <scope>NUCLEOTIDE SEQUENCE [LARGE SCALE GENOMIC DNA]</scope>
    <source>
        <strain evidence="14">Chile2</strain>
        <strain evidence="15">Chile4</strain>
    </source>
</reference>
<evidence type="ECO:0000256" key="8">
    <source>
        <dbReference type="ARBA" id="ARBA00023155"/>
    </source>
</evidence>
<evidence type="ECO:0000256" key="9">
    <source>
        <dbReference type="ARBA" id="ARBA00023242"/>
    </source>
</evidence>
<keyword evidence="5 11" id="KW-1133">Transmembrane helix</keyword>
<protein>
    <recommendedName>
        <fullName evidence="12">Homeobox domain-containing protein</fullName>
    </recommendedName>
</protein>
<dbReference type="STRING" id="325452.A0A3R7GJZ4"/>
<accession>A0A3R7GJZ4</accession>
<keyword evidence="4 11" id="KW-0812">Transmembrane</keyword>
<feature type="transmembrane region" description="Helical" evidence="11">
    <location>
        <begin position="296"/>
        <end position="317"/>
    </location>
</feature>
<dbReference type="GO" id="GO:0005634">
    <property type="term" value="C:nucleus"/>
    <property type="evidence" value="ECO:0007669"/>
    <property type="project" value="UniProtKB-SubCell"/>
</dbReference>
<dbReference type="EMBL" id="JPWV03000233">
    <property type="protein sequence ID" value="KAG2520611.1"/>
    <property type="molecule type" value="Genomic_DNA"/>
</dbReference>
<dbReference type="EMBL" id="MAYM02001819">
    <property type="protein sequence ID" value="RLN10561.1"/>
    <property type="molecule type" value="Genomic_DNA"/>
</dbReference>
<evidence type="ECO:0000313" key="15">
    <source>
        <dbReference type="EMBL" id="RLN78797.1"/>
    </source>
</evidence>
<evidence type="ECO:0000256" key="11">
    <source>
        <dbReference type="SAM" id="Phobius"/>
    </source>
</evidence>
<dbReference type="Pfam" id="PF06027">
    <property type="entry name" value="SLC35F"/>
    <property type="match status" value="1"/>
</dbReference>
<dbReference type="InterPro" id="IPR009262">
    <property type="entry name" value="SLC35_F1/F2/F6"/>
</dbReference>
<comment type="subcellular location">
    <subcellularLocation>
        <location evidence="1">Membrane</location>
        <topology evidence="1">Multi-pass membrane protein</topology>
    </subcellularLocation>
    <subcellularLocation>
        <location evidence="10">Nucleus</location>
    </subcellularLocation>
</comment>
<name>A0A3R7GJZ4_9STRA</name>
<evidence type="ECO:0000259" key="12">
    <source>
        <dbReference type="PROSITE" id="PS50071"/>
    </source>
</evidence>
<dbReference type="InterPro" id="IPR037185">
    <property type="entry name" value="EmrE-like"/>
</dbReference>
<dbReference type="GO" id="GO:0022857">
    <property type="term" value="F:transmembrane transporter activity"/>
    <property type="evidence" value="ECO:0007669"/>
    <property type="project" value="InterPro"/>
</dbReference>
<feature type="DNA-binding region" description="Homeobox" evidence="10">
    <location>
        <begin position="3"/>
        <end position="53"/>
    </location>
</feature>
<dbReference type="SUPFAM" id="SSF46689">
    <property type="entry name" value="Homeodomain-like"/>
    <property type="match status" value="1"/>
</dbReference>
<dbReference type="PANTHER" id="PTHR14233">
    <property type="entry name" value="DUF914-RELATED"/>
    <property type="match status" value="1"/>
</dbReference>
<comment type="caution">
    <text evidence="14">The sequence shown here is derived from an EMBL/GenBank/DDBJ whole genome shotgun (WGS) entry which is preliminary data.</text>
</comment>
<keyword evidence="9 10" id="KW-0539">Nucleus</keyword>
<keyword evidence="8 10" id="KW-0371">Homeobox</keyword>
<evidence type="ECO:0000256" key="2">
    <source>
        <dbReference type="ARBA" id="ARBA00007863"/>
    </source>
</evidence>
<keyword evidence="3" id="KW-0813">Transport</keyword>
<evidence type="ECO:0000256" key="4">
    <source>
        <dbReference type="ARBA" id="ARBA00022692"/>
    </source>
</evidence>
<dbReference type="Pfam" id="PF05920">
    <property type="entry name" value="Homeobox_KN"/>
    <property type="match status" value="1"/>
</dbReference>
<reference evidence="13" key="3">
    <citation type="submission" date="2020-06" db="EMBL/GenBank/DDBJ databases">
        <authorList>
            <person name="Studholme D.J."/>
        </authorList>
    </citation>
    <scope>NUCLEOTIDE SEQUENCE</scope>
    <source>
        <strain evidence="13">NZFS 2646</strain>
    </source>
</reference>
<dbReference type="EMBL" id="MBDN02000173">
    <property type="protein sequence ID" value="RLN78797.1"/>
    <property type="molecule type" value="Genomic_DNA"/>
</dbReference>
<dbReference type="CDD" id="cd00086">
    <property type="entry name" value="homeodomain"/>
    <property type="match status" value="1"/>
</dbReference>
<comment type="similarity">
    <text evidence="2">Belongs to the SLC35F solute transporter family.</text>
</comment>
<dbReference type="InterPro" id="IPR009057">
    <property type="entry name" value="Homeodomain-like_sf"/>
</dbReference>
<feature type="transmembrane region" description="Helical" evidence="11">
    <location>
        <begin position="202"/>
        <end position="221"/>
    </location>
</feature>